<reference evidence="2 3" key="1">
    <citation type="submission" date="2022-10" db="EMBL/GenBank/DDBJ databases">
        <title>Draft genome sequence of Streptomyces sp. YSPA8.</title>
        <authorList>
            <person name="Moriuchi R."/>
            <person name="Dohra H."/>
            <person name="Yamamura H."/>
            <person name="Kodani S."/>
        </authorList>
    </citation>
    <scope>NUCLEOTIDE SEQUENCE [LARGE SCALE GENOMIC DNA]</scope>
    <source>
        <strain evidence="2 3">YSPA8</strain>
    </source>
</reference>
<sequence>MSSSLSVYRLDTTAARALIGSRDDQLLELIHTRFADDLARADDEHAYEIEQGAPTAEQALRAVIHSGPFSENQNHTFQYGYAYKRLCSLTGVFLPNDCFTPHRGDWLAVVDQGLETLGITAVSVEAFSQKSPPHPLPYTWTPGCAEWTPASITQALEQFDATKRAADGSGQAPPLESEVVDAVQQCIGWMRQAHASGQGVIGFRS</sequence>
<evidence type="ECO:0000313" key="3">
    <source>
        <dbReference type="Proteomes" id="UP001291653"/>
    </source>
</evidence>
<dbReference type="InterPro" id="IPR056108">
    <property type="entry name" value="DUF7691"/>
</dbReference>
<evidence type="ECO:0000313" key="2">
    <source>
        <dbReference type="EMBL" id="GLF98087.1"/>
    </source>
</evidence>
<gene>
    <name evidence="2" type="ORF">SYYSPA8_27340</name>
</gene>
<comment type="caution">
    <text evidence="2">The sequence shown here is derived from an EMBL/GenBank/DDBJ whole genome shotgun (WGS) entry which is preliminary data.</text>
</comment>
<dbReference type="EMBL" id="BSBI01000013">
    <property type="protein sequence ID" value="GLF98087.1"/>
    <property type="molecule type" value="Genomic_DNA"/>
</dbReference>
<name>A0ABQ5P656_9ACTN</name>
<proteinExistence type="predicted"/>
<dbReference type="Pfam" id="PF24740">
    <property type="entry name" value="DUF7691"/>
    <property type="match status" value="1"/>
</dbReference>
<protein>
    <recommendedName>
        <fullName evidence="1">DUF7691 domain-containing protein</fullName>
    </recommendedName>
</protein>
<feature type="domain" description="DUF7691" evidence="1">
    <location>
        <begin position="1"/>
        <end position="204"/>
    </location>
</feature>
<dbReference type="Proteomes" id="UP001291653">
    <property type="component" value="Unassembled WGS sequence"/>
</dbReference>
<evidence type="ECO:0000259" key="1">
    <source>
        <dbReference type="Pfam" id="PF24740"/>
    </source>
</evidence>
<accession>A0ABQ5P656</accession>
<dbReference type="RefSeq" id="WP_323450076.1">
    <property type="nucleotide sequence ID" value="NZ_BSBI01000013.1"/>
</dbReference>
<organism evidence="2 3">
    <name type="scientific">Streptomyces yaizuensis</name>
    <dbReference type="NCBI Taxonomy" id="2989713"/>
    <lineage>
        <taxon>Bacteria</taxon>
        <taxon>Bacillati</taxon>
        <taxon>Actinomycetota</taxon>
        <taxon>Actinomycetes</taxon>
        <taxon>Kitasatosporales</taxon>
        <taxon>Streptomycetaceae</taxon>
        <taxon>Streptomyces</taxon>
    </lineage>
</organism>
<keyword evidence="3" id="KW-1185">Reference proteome</keyword>